<protein>
    <submittedName>
        <fullName evidence="2">Uncharacterized protein</fullName>
    </submittedName>
</protein>
<organism evidence="2 3">
    <name type="scientific">Phytophthora infestans (strain T30-4)</name>
    <name type="common">Potato late blight agent</name>
    <dbReference type="NCBI Taxonomy" id="403677"/>
    <lineage>
        <taxon>Eukaryota</taxon>
        <taxon>Sar</taxon>
        <taxon>Stramenopiles</taxon>
        <taxon>Oomycota</taxon>
        <taxon>Peronosporomycetes</taxon>
        <taxon>Peronosporales</taxon>
        <taxon>Peronosporaceae</taxon>
        <taxon>Phytophthora</taxon>
    </lineage>
</organism>
<feature type="region of interest" description="Disordered" evidence="1">
    <location>
        <begin position="230"/>
        <end position="263"/>
    </location>
</feature>
<dbReference type="KEGG" id="pif:PITG_06567"/>
<dbReference type="InParanoid" id="D0N555"/>
<feature type="compositionally biased region" description="Basic and acidic residues" evidence="1">
    <location>
        <begin position="183"/>
        <end position="198"/>
    </location>
</feature>
<dbReference type="STRING" id="403677.D0N555"/>
<gene>
    <name evidence="2" type="ORF">PITG_06567</name>
</gene>
<dbReference type="VEuPathDB" id="FungiDB:PITG_06567"/>
<evidence type="ECO:0000256" key="1">
    <source>
        <dbReference type="SAM" id="MobiDB-lite"/>
    </source>
</evidence>
<dbReference type="AlphaFoldDB" id="D0N555"/>
<feature type="compositionally biased region" description="Low complexity" evidence="1">
    <location>
        <begin position="248"/>
        <end position="258"/>
    </location>
</feature>
<dbReference type="Proteomes" id="UP000006643">
    <property type="component" value="Unassembled WGS sequence"/>
</dbReference>
<keyword evidence="3" id="KW-1185">Reference proteome</keyword>
<dbReference type="EMBL" id="DS028125">
    <property type="protein sequence ID" value="EEY70013.1"/>
    <property type="molecule type" value="Genomic_DNA"/>
</dbReference>
<name>D0N555_PHYIT</name>
<accession>D0N555</accession>
<feature type="region of interest" description="Disordered" evidence="1">
    <location>
        <begin position="176"/>
        <end position="198"/>
    </location>
</feature>
<proteinExistence type="predicted"/>
<sequence length="337" mass="37155">MDPQYALAQYKADMYQHEMETGEDAIVVERDQWLSCNPCRSFNIGSLLTIRARQLTKISHTQNVNICDAPVKAVDMLMQGNMQPVAPKDANEPIPLHGGNSRCLHETIRSSKLLIYLTLGHKKLYLTDFMKIILRVSCLHYPPNTQTVADAVRSLQALPLNHDALVIQFCEVSSRGRPTFSGDTRKRRDDPGVRGDRAGLREVLGDRDEGKPCVLNDERSANYTQLLPRAMKGRLQKKTSGRLKRGANKAGGQAANQRTSRENSIEAKVAPIGLKAAERSEAAQIGTFCNPAGLWARLSHNLPAYHASSEASRSERNGGKTQGTTFILSRRVAAALG</sequence>
<evidence type="ECO:0000313" key="2">
    <source>
        <dbReference type="EMBL" id="EEY70013.1"/>
    </source>
</evidence>
<dbReference type="RefSeq" id="XP_002998660.1">
    <property type="nucleotide sequence ID" value="XM_002998614.1"/>
</dbReference>
<feature type="compositionally biased region" description="Basic residues" evidence="1">
    <location>
        <begin position="231"/>
        <end position="247"/>
    </location>
</feature>
<reference evidence="3" key="1">
    <citation type="journal article" date="2009" name="Nature">
        <title>Genome sequence and analysis of the Irish potato famine pathogen Phytophthora infestans.</title>
        <authorList>
            <consortium name="The Broad Institute Genome Sequencing Platform"/>
            <person name="Haas B.J."/>
            <person name="Kamoun S."/>
            <person name="Zody M.C."/>
            <person name="Jiang R.H."/>
            <person name="Handsaker R.E."/>
            <person name="Cano L.M."/>
            <person name="Grabherr M."/>
            <person name="Kodira C.D."/>
            <person name="Raffaele S."/>
            <person name="Torto-Alalibo T."/>
            <person name="Bozkurt T.O."/>
            <person name="Ah-Fong A.M."/>
            <person name="Alvarado L."/>
            <person name="Anderson V.L."/>
            <person name="Armstrong M.R."/>
            <person name="Avrova A."/>
            <person name="Baxter L."/>
            <person name="Beynon J."/>
            <person name="Boevink P.C."/>
            <person name="Bollmann S.R."/>
            <person name="Bos J.I."/>
            <person name="Bulone V."/>
            <person name="Cai G."/>
            <person name="Cakir C."/>
            <person name="Carrington J.C."/>
            <person name="Chawner M."/>
            <person name="Conti L."/>
            <person name="Costanzo S."/>
            <person name="Ewan R."/>
            <person name="Fahlgren N."/>
            <person name="Fischbach M.A."/>
            <person name="Fugelstad J."/>
            <person name="Gilroy E.M."/>
            <person name="Gnerre S."/>
            <person name="Green P.J."/>
            <person name="Grenville-Briggs L.J."/>
            <person name="Griffith J."/>
            <person name="Grunwald N.J."/>
            <person name="Horn K."/>
            <person name="Horner N.R."/>
            <person name="Hu C.H."/>
            <person name="Huitema E."/>
            <person name="Jeong D.H."/>
            <person name="Jones A.M."/>
            <person name="Jones J.D."/>
            <person name="Jones R.W."/>
            <person name="Karlsson E.K."/>
            <person name="Kunjeti S.G."/>
            <person name="Lamour K."/>
            <person name="Liu Z."/>
            <person name="Ma L."/>
            <person name="Maclean D."/>
            <person name="Chibucos M.C."/>
            <person name="McDonald H."/>
            <person name="McWalters J."/>
            <person name="Meijer H.J."/>
            <person name="Morgan W."/>
            <person name="Morris P.F."/>
            <person name="Munro C.A."/>
            <person name="O'Neill K."/>
            <person name="Ospina-Giraldo M."/>
            <person name="Pinzon A."/>
            <person name="Pritchard L."/>
            <person name="Ramsahoye B."/>
            <person name="Ren Q."/>
            <person name="Restrepo S."/>
            <person name="Roy S."/>
            <person name="Sadanandom A."/>
            <person name="Savidor A."/>
            <person name="Schornack S."/>
            <person name="Schwartz D.C."/>
            <person name="Schumann U.D."/>
            <person name="Schwessinger B."/>
            <person name="Seyer L."/>
            <person name="Sharpe T."/>
            <person name="Silvar C."/>
            <person name="Song J."/>
            <person name="Studholme D.J."/>
            <person name="Sykes S."/>
            <person name="Thines M."/>
            <person name="van de Vondervoort P.J."/>
            <person name="Phuntumart V."/>
            <person name="Wawra S."/>
            <person name="Weide R."/>
            <person name="Win J."/>
            <person name="Young C."/>
            <person name="Zhou S."/>
            <person name="Fry W."/>
            <person name="Meyers B.C."/>
            <person name="van West P."/>
            <person name="Ristaino J."/>
            <person name="Govers F."/>
            <person name="Birch P.R."/>
            <person name="Whisson S.C."/>
            <person name="Judelson H.S."/>
            <person name="Nusbaum C."/>
        </authorList>
    </citation>
    <scope>NUCLEOTIDE SEQUENCE [LARGE SCALE GENOMIC DNA]</scope>
    <source>
        <strain evidence="3">T30-4</strain>
    </source>
</reference>
<dbReference type="GeneID" id="9471843"/>
<dbReference type="HOGENOM" id="CLU_825053_0_0_1"/>
<evidence type="ECO:0000313" key="3">
    <source>
        <dbReference type="Proteomes" id="UP000006643"/>
    </source>
</evidence>